<accession>A0A840SD00</accession>
<reference evidence="2 3" key="1">
    <citation type="submission" date="2020-08" db="EMBL/GenBank/DDBJ databases">
        <title>Genomic Encyclopedia of Type Strains, Phase IV (KMG-IV): sequencing the most valuable type-strain genomes for metagenomic binning, comparative biology and taxonomic classification.</title>
        <authorList>
            <person name="Goeker M."/>
        </authorList>
    </citation>
    <scope>NUCLEOTIDE SEQUENCE [LARGE SCALE GENOMIC DNA]</scope>
    <source>
        <strain evidence="2 3">DSM 23958</strain>
    </source>
</reference>
<sequence length="173" mass="19398">MKSSLMAGLSALALCSPAVQAQAPNPAPPPPCQAAEHRQFDFWIGDWDVFNPAGKLVGHNQIAREYAGCVIHERYSTPRAYAGESLNAWDAQRKVWHQTWMDNTGTVLLLDGAWKDGQMVLEGQGRDPQGRAQRQRISWTPNTDGTVRQHWQTQVAGEDWVTAFDGLYRRRTP</sequence>
<evidence type="ECO:0000256" key="1">
    <source>
        <dbReference type="SAM" id="SignalP"/>
    </source>
</evidence>
<name>A0A840SD00_9BURK</name>
<feature type="chain" id="PRO_5032803318" evidence="1">
    <location>
        <begin position="22"/>
        <end position="173"/>
    </location>
</feature>
<dbReference type="EMBL" id="JACHHO010000008">
    <property type="protein sequence ID" value="MBB5206220.1"/>
    <property type="molecule type" value="Genomic_DNA"/>
</dbReference>
<organism evidence="2 3">
    <name type="scientific">Inhella inkyongensis</name>
    <dbReference type="NCBI Taxonomy" id="392593"/>
    <lineage>
        <taxon>Bacteria</taxon>
        <taxon>Pseudomonadati</taxon>
        <taxon>Pseudomonadota</taxon>
        <taxon>Betaproteobacteria</taxon>
        <taxon>Burkholderiales</taxon>
        <taxon>Sphaerotilaceae</taxon>
        <taxon>Inhella</taxon>
    </lineage>
</organism>
<keyword evidence="1" id="KW-0732">Signal</keyword>
<gene>
    <name evidence="2" type="ORF">HNQ51_003565</name>
</gene>
<protein>
    <submittedName>
        <fullName evidence="2">Uncharacterized protein</fullName>
    </submittedName>
</protein>
<evidence type="ECO:0000313" key="2">
    <source>
        <dbReference type="EMBL" id="MBB5206220.1"/>
    </source>
</evidence>
<dbReference type="Proteomes" id="UP000554837">
    <property type="component" value="Unassembled WGS sequence"/>
</dbReference>
<feature type="signal peptide" evidence="1">
    <location>
        <begin position="1"/>
        <end position="21"/>
    </location>
</feature>
<keyword evidence="3" id="KW-1185">Reference proteome</keyword>
<proteinExistence type="predicted"/>
<dbReference type="OrthoDB" id="8902597at2"/>
<evidence type="ECO:0000313" key="3">
    <source>
        <dbReference type="Proteomes" id="UP000554837"/>
    </source>
</evidence>
<comment type="caution">
    <text evidence="2">The sequence shown here is derived from an EMBL/GenBank/DDBJ whole genome shotgun (WGS) entry which is preliminary data.</text>
</comment>
<dbReference type="RefSeq" id="WP_138855420.1">
    <property type="nucleotide sequence ID" value="NZ_CP040709.1"/>
</dbReference>
<dbReference type="AlphaFoldDB" id="A0A840SD00"/>